<feature type="region of interest" description="Disordered" evidence="5">
    <location>
        <begin position="850"/>
        <end position="878"/>
    </location>
</feature>
<feature type="region of interest" description="Disordered" evidence="5">
    <location>
        <begin position="748"/>
        <end position="770"/>
    </location>
</feature>
<feature type="region of interest" description="Disordered" evidence="5">
    <location>
        <begin position="957"/>
        <end position="985"/>
    </location>
</feature>
<dbReference type="InterPro" id="IPR000571">
    <property type="entry name" value="Znf_CCCH"/>
</dbReference>
<feature type="compositionally biased region" description="Low complexity" evidence="5">
    <location>
        <begin position="971"/>
        <end position="985"/>
    </location>
</feature>
<keyword evidence="8" id="KW-1185">Reference proteome</keyword>
<evidence type="ECO:0000256" key="2">
    <source>
        <dbReference type="ARBA" id="ARBA00022771"/>
    </source>
</evidence>
<feature type="region of interest" description="Disordered" evidence="5">
    <location>
        <begin position="155"/>
        <end position="179"/>
    </location>
</feature>
<proteinExistence type="predicted"/>
<accession>A0A1L9SBD0</accession>
<keyword evidence="3 4" id="KW-0862">Zinc</keyword>
<dbReference type="GO" id="GO:0008270">
    <property type="term" value="F:zinc ion binding"/>
    <property type="evidence" value="ECO:0007669"/>
    <property type="project" value="UniProtKB-KW"/>
</dbReference>
<feature type="compositionally biased region" description="Low complexity" evidence="5">
    <location>
        <begin position="1033"/>
        <end position="1049"/>
    </location>
</feature>
<feature type="region of interest" description="Disordered" evidence="5">
    <location>
        <begin position="99"/>
        <end position="139"/>
    </location>
</feature>
<dbReference type="PROSITE" id="PS50103">
    <property type="entry name" value="ZF_C3H1"/>
    <property type="match status" value="1"/>
</dbReference>
<evidence type="ECO:0000256" key="4">
    <source>
        <dbReference type="PROSITE-ProRule" id="PRU00723"/>
    </source>
</evidence>
<dbReference type="OrthoDB" id="4347at2759"/>
<evidence type="ECO:0000256" key="5">
    <source>
        <dbReference type="SAM" id="MobiDB-lite"/>
    </source>
</evidence>
<feature type="region of interest" description="Disordered" evidence="5">
    <location>
        <begin position="287"/>
        <end position="366"/>
    </location>
</feature>
<sequence length="1120" mass="123529">MSNLPRASVTQASLPPEYWNGIDSLYQQPNHHPQPESQQPQQPLGIDWDHPIFQQQQQQPPPPQQPHPPPDNISPPQDVNHGIYSRDPQVWQQTPLHQPLMSPASQGYTVSPQYQVPHYPQGQVTLDPSESSPFPPYSFPQSFYSHQNLPVQDAFSHSVSRQSISAQPSQPTSFQPATHRSSIPQFYLPTGYSDGLSQTTVNFPNGYNESIPNVAGQQTIDPQFLNPIQVQTNQQPLTTDFRFITPADFERAGDGKTYQQYYRTAQHLDPAGITQPKLLPNYRNISILPQDRGAPPPVTTVKKVEVKKKKTSSKKQTAKSTTKLAAVNNQSDSSASDSESSDYSDLEIEAPEPSPLPPTRPGEPIPAAQYDAIQAVWSPRNRQPKNDDIKKAIVAFNQLVKAVRDVWKDKCQAMKTAESKGEKDKVAALQQEASLQRQTIDAIIAATLKEGHPAIVENLGEHPMTVSVMYSFLLDRHQASDNDGGLTLNILKLLSHFVTMDEDVLQKTNISKLLPRLVKKGAAAVKELAQKVMDNAATSTKRKQELTNTAPKEELPSKNGVLNVNGDGNRADLVGSKRGREGENNGLPPKKRVGVTPVVKPPVKPAAVGNASLKVSKETPQDTKVASTVTARPKANIVAPKPTNLFGSLASASKRPGTSNAERAAAAAKASSTTEKKETVSAPSAKPAFSLGDIMADLNKAKGPAASKPAEEAPPETEEERKKRLRKESRRKLRVTWKPDSSLTEVRLFTHDPEEELAPKDGSRGGDVKGEGRILKLHRDMDELEEEEGVVREEELLPYHEISLLEYDEITAEDRSRSFIKRAGVQIPISSEKDAQERREATTLMVFYTSPAEYPSSPKEPPAPDPEEAVPEEVPFGDLPEHVKSRQERYYAVLNPKPAPTVPTVQPTASTGQFDIANILKVFQAMPGQQQQPAPPPPVQQPAPMSDLERTINLFRQQQQQQQQPLPPQPQIQQPPQLASSQPAAAQGLDFQQILGILNAQNPMQAPAFPQAAPPQPAIAQNLAALVSQFTHQSQQASQPQPQPSQQNQLYEDVERKRGHDYGGGYDGASDDRYTLPKRSRTNGDNTKRHPKAGLLPCKYWREGHCLKGDKCTYRHDRLD</sequence>
<dbReference type="SUPFAM" id="SSF47676">
    <property type="entry name" value="Conserved domain common to transcription factors TFIIS, elongin A, CRSP70"/>
    <property type="match status" value="1"/>
</dbReference>
<keyword evidence="1 4" id="KW-0479">Metal-binding</keyword>
<dbReference type="SMART" id="SM00356">
    <property type="entry name" value="ZnF_C3H1"/>
    <property type="match status" value="1"/>
</dbReference>
<feature type="region of interest" description="Disordered" evidence="5">
    <location>
        <begin position="1"/>
        <end position="83"/>
    </location>
</feature>
<dbReference type="EMBL" id="KV878348">
    <property type="protein sequence ID" value="OJJ44419.1"/>
    <property type="molecule type" value="Genomic_DNA"/>
</dbReference>
<feature type="compositionally biased region" description="Low complexity" evidence="5">
    <location>
        <begin position="661"/>
        <end position="673"/>
    </location>
</feature>
<dbReference type="AlphaFoldDB" id="A0A1L9SBD0"/>
<evidence type="ECO:0000256" key="1">
    <source>
        <dbReference type="ARBA" id="ARBA00022723"/>
    </source>
</evidence>
<dbReference type="Proteomes" id="UP000184188">
    <property type="component" value="Unassembled WGS sequence"/>
</dbReference>
<feature type="compositionally biased region" description="Pro residues" evidence="5">
    <location>
        <begin position="352"/>
        <end position="364"/>
    </location>
</feature>
<feature type="compositionally biased region" description="Acidic residues" evidence="5">
    <location>
        <begin position="339"/>
        <end position="350"/>
    </location>
</feature>
<feature type="compositionally biased region" description="Polar residues" evidence="5">
    <location>
        <begin position="1"/>
        <end position="13"/>
    </location>
</feature>
<feature type="compositionally biased region" description="Basic residues" evidence="5">
    <location>
        <begin position="305"/>
        <end position="317"/>
    </location>
</feature>
<dbReference type="SUPFAM" id="SSF90229">
    <property type="entry name" value="CCCH zinc finger"/>
    <property type="match status" value="1"/>
</dbReference>
<keyword evidence="2 4" id="KW-0863">Zinc-finger</keyword>
<dbReference type="VEuPathDB" id="FungiDB:ASPZODRAFT_18609"/>
<feature type="domain" description="C3H1-type" evidence="6">
    <location>
        <begin position="1097"/>
        <end position="1119"/>
    </location>
</feature>
<feature type="compositionally biased region" description="Polar residues" evidence="5">
    <location>
        <begin position="103"/>
        <end position="114"/>
    </location>
</feature>
<gene>
    <name evidence="7" type="ORF">ASPZODRAFT_18609</name>
</gene>
<evidence type="ECO:0000313" key="7">
    <source>
        <dbReference type="EMBL" id="OJJ44419.1"/>
    </source>
</evidence>
<evidence type="ECO:0000313" key="8">
    <source>
        <dbReference type="Proteomes" id="UP000184188"/>
    </source>
</evidence>
<reference evidence="8" key="1">
    <citation type="journal article" date="2017" name="Genome Biol.">
        <title>Comparative genomics reveals high biological diversity and specific adaptations in the industrially and medically important fungal genus Aspergillus.</title>
        <authorList>
            <person name="de Vries R.P."/>
            <person name="Riley R."/>
            <person name="Wiebenga A."/>
            <person name="Aguilar-Osorio G."/>
            <person name="Amillis S."/>
            <person name="Uchima C.A."/>
            <person name="Anderluh G."/>
            <person name="Asadollahi M."/>
            <person name="Askin M."/>
            <person name="Barry K."/>
            <person name="Battaglia E."/>
            <person name="Bayram O."/>
            <person name="Benocci T."/>
            <person name="Braus-Stromeyer S.A."/>
            <person name="Caldana C."/>
            <person name="Canovas D."/>
            <person name="Cerqueira G.C."/>
            <person name="Chen F."/>
            <person name="Chen W."/>
            <person name="Choi C."/>
            <person name="Clum A."/>
            <person name="Dos Santos R.A."/>
            <person name="Damasio A.R."/>
            <person name="Diallinas G."/>
            <person name="Emri T."/>
            <person name="Fekete E."/>
            <person name="Flipphi M."/>
            <person name="Freyberg S."/>
            <person name="Gallo A."/>
            <person name="Gournas C."/>
            <person name="Habgood R."/>
            <person name="Hainaut M."/>
            <person name="Harispe M.L."/>
            <person name="Henrissat B."/>
            <person name="Hilden K.S."/>
            <person name="Hope R."/>
            <person name="Hossain A."/>
            <person name="Karabika E."/>
            <person name="Karaffa L."/>
            <person name="Karanyi Z."/>
            <person name="Krasevec N."/>
            <person name="Kuo A."/>
            <person name="Kusch H."/>
            <person name="LaButti K."/>
            <person name="Lagendijk E.L."/>
            <person name="Lapidus A."/>
            <person name="Levasseur A."/>
            <person name="Lindquist E."/>
            <person name="Lipzen A."/>
            <person name="Logrieco A.F."/>
            <person name="MacCabe A."/>
            <person name="Maekelae M.R."/>
            <person name="Malavazi I."/>
            <person name="Melin P."/>
            <person name="Meyer V."/>
            <person name="Mielnichuk N."/>
            <person name="Miskei M."/>
            <person name="Molnar A.P."/>
            <person name="Mule G."/>
            <person name="Ngan C.Y."/>
            <person name="Orejas M."/>
            <person name="Orosz E."/>
            <person name="Ouedraogo J.P."/>
            <person name="Overkamp K.M."/>
            <person name="Park H.-S."/>
            <person name="Perrone G."/>
            <person name="Piumi F."/>
            <person name="Punt P.J."/>
            <person name="Ram A.F."/>
            <person name="Ramon A."/>
            <person name="Rauscher S."/>
            <person name="Record E."/>
            <person name="Riano-Pachon D.M."/>
            <person name="Robert V."/>
            <person name="Roehrig J."/>
            <person name="Ruller R."/>
            <person name="Salamov A."/>
            <person name="Salih N.S."/>
            <person name="Samson R.A."/>
            <person name="Sandor E."/>
            <person name="Sanguinetti M."/>
            <person name="Schuetze T."/>
            <person name="Sepcic K."/>
            <person name="Shelest E."/>
            <person name="Sherlock G."/>
            <person name="Sophianopoulou V."/>
            <person name="Squina F.M."/>
            <person name="Sun H."/>
            <person name="Susca A."/>
            <person name="Todd R.B."/>
            <person name="Tsang A."/>
            <person name="Unkles S.E."/>
            <person name="van de Wiele N."/>
            <person name="van Rossen-Uffink D."/>
            <person name="Oliveira J.V."/>
            <person name="Vesth T.C."/>
            <person name="Visser J."/>
            <person name="Yu J.-H."/>
            <person name="Zhou M."/>
            <person name="Andersen M.R."/>
            <person name="Archer D.B."/>
            <person name="Baker S.E."/>
            <person name="Benoit I."/>
            <person name="Brakhage A.A."/>
            <person name="Braus G.H."/>
            <person name="Fischer R."/>
            <person name="Frisvad J.C."/>
            <person name="Goldman G.H."/>
            <person name="Houbraken J."/>
            <person name="Oakley B."/>
            <person name="Pocsi I."/>
            <person name="Scazzocchio C."/>
            <person name="Seiboth B."/>
            <person name="vanKuyk P.A."/>
            <person name="Wortman J."/>
            <person name="Dyer P.S."/>
            <person name="Grigoriev I.V."/>
        </authorList>
    </citation>
    <scope>NUCLEOTIDE SEQUENCE [LARGE SCALE GENOMIC DNA]</scope>
    <source>
        <strain evidence="8">CBS 506.65</strain>
    </source>
</reference>
<evidence type="ECO:0000256" key="3">
    <source>
        <dbReference type="ARBA" id="ARBA00022833"/>
    </source>
</evidence>
<feature type="zinc finger region" description="C3H1-type" evidence="4">
    <location>
        <begin position="1097"/>
        <end position="1119"/>
    </location>
</feature>
<dbReference type="GeneID" id="34613710"/>
<name>A0A1L9SBD0_9EURO</name>
<dbReference type="RefSeq" id="XP_022578929.1">
    <property type="nucleotide sequence ID" value="XM_022727246.1"/>
</dbReference>
<feature type="region of interest" description="Disordered" evidence="5">
    <location>
        <begin position="536"/>
        <end position="602"/>
    </location>
</feature>
<dbReference type="InterPro" id="IPR035441">
    <property type="entry name" value="TFIIS/LEDGF_dom_sf"/>
</dbReference>
<dbReference type="STRING" id="1073090.A0A1L9SBD0"/>
<organism evidence="7 8">
    <name type="scientific">Penicilliopsis zonata CBS 506.65</name>
    <dbReference type="NCBI Taxonomy" id="1073090"/>
    <lineage>
        <taxon>Eukaryota</taxon>
        <taxon>Fungi</taxon>
        <taxon>Dikarya</taxon>
        <taxon>Ascomycota</taxon>
        <taxon>Pezizomycotina</taxon>
        <taxon>Eurotiomycetes</taxon>
        <taxon>Eurotiomycetidae</taxon>
        <taxon>Eurotiales</taxon>
        <taxon>Aspergillaceae</taxon>
        <taxon>Penicilliopsis</taxon>
    </lineage>
</organism>
<feature type="compositionally biased region" description="Low complexity" evidence="5">
    <location>
        <begin position="27"/>
        <end position="43"/>
    </location>
</feature>
<dbReference type="InterPro" id="IPR036855">
    <property type="entry name" value="Znf_CCCH_sf"/>
</dbReference>
<protein>
    <recommendedName>
        <fullName evidence="6">C3H1-type domain-containing protein</fullName>
    </recommendedName>
</protein>
<feature type="region of interest" description="Disordered" evidence="5">
    <location>
        <begin position="1030"/>
        <end position="1093"/>
    </location>
</feature>
<feature type="compositionally biased region" description="Basic residues" evidence="5">
    <location>
        <begin position="723"/>
        <end position="733"/>
    </location>
</feature>
<evidence type="ECO:0000259" key="6">
    <source>
        <dbReference type="PROSITE" id="PS50103"/>
    </source>
</evidence>
<feature type="compositionally biased region" description="Pro residues" evidence="5">
    <location>
        <begin position="59"/>
        <end position="73"/>
    </location>
</feature>
<feature type="region of interest" description="Disordered" evidence="5">
    <location>
        <begin position="639"/>
        <end position="733"/>
    </location>
</feature>